<gene>
    <name evidence="2" type="ORF">O181_122727</name>
</gene>
<keyword evidence="3" id="KW-1185">Reference proteome</keyword>
<organism evidence="2 3">
    <name type="scientific">Austropuccinia psidii MF-1</name>
    <dbReference type="NCBI Taxonomy" id="1389203"/>
    <lineage>
        <taxon>Eukaryota</taxon>
        <taxon>Fungi</taxon>
        <taxon>Dikarya</taxon>
        <taxon>Basidiomycota</taxon>
        <taxon>Pucciniomycotina</taxon>
        <taxon>Pucciniomycetes</taxon>
        <taxon>Pucciniales</taxon>
        <taxon>Sphaerophragmiaceae</taxon>
        <taxon>Austropuccinia</taxon>
    </lineage>
</organism>
<comment type="caution">
    <text evidence="2">The sequence shown here is derived from an EMBL/GenBank/DDBJ whole genome shotgun (WGS) entry which is preliminary data.</text>
</comment>
<accession>A0A9Q3Q4Q3</accession>
<name>A0A9Q3Q4Q3_9BASI</name>
<reference evidence="2" key="1">
    <citation type="submission" date="2021-03" db="EMBL/GenBank/DDBJ databases">
        <title>Draft genome sequence of rust myrtle Austropuccinia psidii MF-1, a brazilian biotype.</title>
        <authorList>
            <person name="Quecine M.C."/>
            <person name="Pachon D.M.R."/>
            <person name="Bonatelli M.L."/>
            <person name="Correr F.H."/>
            <person name="Franceschini L.M."/>
            <person name="Leite T.F."/>
            <person name="Margarido G.R.A."/>
            <person name="Almeida C.A."/>
            <person name="Ferrarezi J.A."/>
            <person name="Labate C.A."/>
        </authorList>
    </citation>
    <scope>NUCLEOTIDE SEQUENCE</scope>
    <source>
        <strain evidence="2">MF-1</strain>
    </source>
</reference>
<protein>
    <submittedName>
        <fullName evidence="2">Uncharacterized protein</fullName>
    </submittedName>
</protein>
<evidence type="ECO:0000313" key="2">
    <source>
        <dbReference type="EMBL" id="MBW0583012.1"/>
    </source>
</evidence>
<feature type="region of interest" description="Disordered" evidence="1">
    <location>
        <begin position="83"/>
        <end position="106"/>
    </location>
</feature>
<evidence type="ECO:0000313" key="3">
    <source>
        <dbReference type="Proteomes" id="UP000765509"/>
    </source>
</evidence>
<dbReference type="Proteomes" id="UP000765509">
    <property type="component" value="Unassembled WGS sequence"/>
</dbReference>
<sequence length="106" mass="11789">MIRSQGRQTTDRLQARLHSSSVFFSTPLLPSPRQPYNLDAYDGCPTHIIPSAPLYILLAQWLVKLAVSYFKILNLTNSEWEKGAPCGPKGLPSETRLEATSITKTS</sequence>
<dbReference type="EMBL" id="AVOT02114029">
    <property type="protein sequence ID" value="MBW0583012.1"/>
    <property type="molecule type" value="Genomic_DNA"/>
</dbReference>
<dbReference type="AlphaFoldDB" id="A0A9Q3Q4Q3"/>
<evidence type="ECO:0000256" key="1">
    <source>
        <dbReference type="SAM" id="MobiDB-lite"/>
    </source>
</evidence>
<proteinExistence type="predicted"/>